<dbReference type="SUPFAM" id="SSF48208">
    <property type="entry name" value="Six-hairpin glycosidases"/>
    <property type="match status" value="1"/>
</dbReference>
<organism evidence="1 2">
    <name type="scientific">Anaerobaca lacustris</name>
    <dbReference type="NCBI Taxonomy" id="3044600"/>
    <lineage>
        <taxon>Bacteria</taxon>
        <taxon>Pseudomonadati</taxon>
        <taxon>Planctomycetota</taxon>
        <taxon>Phycisphaerae</taxon>
        <taxon>Sedimentisphaerales</taxon>
        <taxon>Anaerobacaceae</taxon>
        <taxon>Anaerobaca</taxon>
    </lineage>
</organism>
<dbReference type="EMBL" id="JASCXX010000011">
    <property type="protein sequence ID" value="MDI6449523.1"/>
    <property type="molecule type" value="Genomic_DNA"/>
</dbReference>
<protein>
    <recommendedName>
        <fullName evidence="3">Delta-aminolevulinic acid dehydratase</fullName>
    </recommendedName>
</protein>
<dbReference type="GO" id="GO:0005975">
    <property type="term" value="P:carbohydrate metabolic process"/>
    <property type="evidence" value="ECO:0007669"/>
    <property type="project" value="InterPro"/>
</dbReference>
<dbReference type="InterPro" id="IPR008928">
    <property type="entry name" value="6-hairpin_glycosidase_sf"/>
</dbReference>
<dbReference type="AlphaFoldDB" id="A0AAW6U125"/>
<accession>A0AAW6U125</accession>
<evidence type="ECO:0000313" key="1">
    <source>
        <dbReference type="EMBL" id="MDI6449523.1"/>
    </source>
</evidence>
<sequence length="419" mass="48124">MRRIELDDYAGYDPYDALNSRFLRRMTERSKWSRIAAIQALRRCPINLRPVLGIARGHNPKGIGLCLWGYAKLCALEGPPQHLDRIDRLLDLLEKLRCAGYSGHCWGYNFDWQSRTFLRPKGTPTIVNTAFIGHALLDCYEMTGRHRALELALPIKEFILNDLHRIRCGETFCFSYTPVDTEAVHNANLLGASILARLARYGSDGGLAEAASMSLAYSMRRQQADGSWFYAETAIQRWIDSFHTGFNLQAIRYIMQAGLAEEWRPAYCKGVAYYANQFFLHDGTPKYYHDRVYPIDIHSPAQAISFFSQEGEEYAALTDRIANWMLDHMYGGRGAFYFRRGRFAVNRIPYMRWSQAWAFHALAEYVYWRSERSPHGGDGTTCRTTCPGRADKLFSVAGTRRGVRHGRDQERRKNLLCGH</sequence>
<name>A0AAW6U125_9BACT</name>
<evidence type="ECO:0008006" key="3">
    <source>
        <dbReference type="Google" id="ProtNLM"/>
    </source>
</evidence>
<dbReference type="RefSeq" id="WP_349244930.1">
    <property type="nucleotide sequence ID" value="NZ_JASCXX010000011.1"/>
</dbReference>
<reference evidence="1" key="1">
    <citation type="submission" date="2023-05" db="EMBL/GenBank/DDBJ databases">
        <title>Anaerotaeda fermentans gen. nov., sp. nov., a novel anaerobic planctomycete of the new family within the order Sedimentisphaerales isolated from Taman Peninsula, Russia.</title>
        <authorList>
            <person name="Khomyakova M.A."/>
            <person name="Merkel A.Y."/>
            <person name="Slobodkin A.I."/>
        </authorList>
    </citation>
    <scope>NUCLEOTIDE SEQUENCE</scope>
    <source>
        <strain evidence="1">M17dextr</strain>
    </source>
</reference>
<proteinExistence type="predicted"/>
<evidence type="ECO:0000313" key="2">
    <source>
        <dbReference type="Proteomes" id="UP001431776"/>
    </source>
</evidence>
<dbReference type="Proteomes" id="UP001431776">
    <property type="component" value="Unassembled WGS sequence"/>
</dbReference>
<gene>
    <name evidence="1" type="ORF">QJ522_10760</name>
</gene>
<keyword evidence="2" id="KW-1185">Reference proteome</keyword>
<comment type="caution">
    <text evidence="1">The sequence shown here is derived from an EMBL/GenBank/DDBJ whole genome shotgun (WGS) entry which is preliminary data.</text>
</comment>